<dbReference type="CDD" id="cd06193">
    <property type="entry name" value="siderophore_interacting"/>
    <property type="match status" value="1"/>
</dbReference>
<keyword evidence="4" id="KW-1185">Reference proteome</keyword>
<protein>
    <submittedName>
        <fullName evidence="3">Siderophore-interacting protein</fullName>
    </submittedName>
</protein>
<dbReference type="PANTHER" id="PTHR30157">
    <property type="entry name" value="FERRIC REDUCTASE, NADPH-DEPENDENT"/>
    <property type="match status" value="1"/>
</dbReference>
<reference evidence="3 4" key="1">
    <citation type="submission" date="2024-05" db="EMBL/GenBank/DDBJ databases">
        <authorList>
            <person name="De Oliveira J.P."/>
            <person name="Noriler S.A."/>
            <person name="De Oliveira A.G."/>
            <person name="Sipoli D.S."/>
        </authorList>
    </citation>
    <scope>NUCLEOTIDE SEQUENCE [LARGE SCALE GENOMIC DNA]</scope>
    <source>
        <strain evidence="3 4">LABIM192</strain>
    </source>
</reference>
<dbReference type="Proteomes" id="UP001462502">
    <property type="component" value="Unassembled WGS sequence"/>
</dbReference>
<dbReference type="Pfam" id="PF04954">
    <property type="entry name" value="SIP"/>
    <property type="match status" value="1"/>
</dbReference>
<dbReference type="PROSITE" id="PS51384">
    <property type="entry name" value="FAD_FR"/>
    <property type="match status" value="1"/>
</dbReference>
<dbReference type="RefSeq" id="WP_347937492.1">
    <property type="nucleotide sequence ID" value="NZ_CP158160.1"/>
</dbReference>
<evidence type="ECO:0000313" key="4">
    <source>
        <dbReference type="Proteomes" id="UP001462502"/>
    </source>
</evidence>
<dbReference type="InterPro" id="IPR013113">
    <property type="entry name" value="SIP_FAD-bd"/>
</dbReference>
<proteinExistence type="inferred from homology"/>
<dbReference type="InterPro" id="IPR017927">
    <property type="entry name" value="FAD-bd_FR_type"/>
</dbReference>
<dbReference type="InterPro" id="IPR039374">
    <property type="entry name" value="SIP_fam"/>
</dbReference>
<sequence>MNSAASRPFCSAPRMKSWARKIPQEIDLMHSELEIQRLRHPLRFRKLQVSRIARLSPTMLRITLAGDELDGFVSASFDDHMKLFFPASGKTLPALPTAVSDSGIQFPADQPRPAMRDYTPRRYDADAGELDIDFVVHDGGVAADWARGAAPGDWLGLGGPRGSRVIPAGFDWHWLLGDESALPAIARRLEELPAEAKGMAWILVDDADCRIRVTAPEGLEVVWLQRDRHESLEQALSSRALPDGEGFVWGAGESGEMRAVHALLKQRGLAKERMRVAGYWKRGDAGAHESIGEE</sequence>
<evidence type="ECO:0000256" key="1">
    <source>
        <dbReference type="ARBA" id="ARBA00035644"/>
    </source>
</evidence>
<name>A0ABV0IPG5_9NEIS</name>
<organism evidence="3 4">
    <name type="scientific">Chromobacterium phragmitis</name>
    <dbReference type="NCBI Taxonomy" id="2202141"/>
    <lineage>
        <taxon>Bacteria</taxon>
        <taxon>Pseudomonadati</taxon>
        <taxon>Pseudomonadota</taxon>
        <taxon>Betaproteobacteria</taxon>
        <taxon>Neisseriales</taxon>
        <taxon>Chromobacteriaceae</taxon>
        <taxon>Chromobacterium</taxon>
    </lineage>
</organism>
<dbReference type="EMBL" id="JBDXMI010000001">
    <property type="protein sequence ID" value="MEO9383160.1"/>
    <property type="molecule type" value="Genomic_DNA"/>
</dbReference>
<accession>A0ABV0IPG5</accession>
<dbReference type="Gene3D" id="3.40.50.80">
    <property type="entry name" value="Nucleotide-binding domain of ferredoxin-NADP reductase (FNR) module"/>
    <property type="match status" value="1"/>
</dbReference>
<dbReference type="InterPro" id="IPR039261">
    <property type="entry name" value="FNR_nucleotide-bd"/>
</dbReference>
<dbReference type="InterPro" id="IPR007037">
    <property type="entry name" value="SIP_rossman_dom"/>
</dbReference>
<dbReference type="Gene3D" id="2.40.30.10">
    <property type="entry name" value="Translation factors"/>
    <property type="match status" value="1"/>
</dbReference>
<gene>
    <name evidence="3" type="ORF">ABI908_03385</name>
</gene>
<comment type="caution">
    <text evidence="3">The sequence shown here is derived from an EMBL/GenBank/DDBJ whole genome shotgun (WGS) entry which is preliminary data.</text>
</comment>
<comment type="similarity">
    <text evidence="1">Belongs to the SIP oxidoreductase family.</text>
</comment>
<feature type="domain" description="FAD-binding FR-type" evidence="2">
    <location>
        <begin position="42"/>
        <end position="167"/>
    </location>
</feature>
<dbReference type="SUPFAM" id="SSF63380">
    <property type="entry name" value="Riboflavin synthase domain-like"/>
    <property type="match status" value="1"/>
</dbReference>
<dbReference type="PANTHER" id="PTHR30157:SF0">
    <property type="entry name" value="NADPH-DEPENDENT FERRIC-CHELATE REDUCTASE"/>
    <property type="match status" value="1"/>
</dbReference>
<evidence type="ECO:0000313" key="3">
    <source>
        <dbReference type="EMBL" id="MEO9383160.1"/>
    </source>
</evidence>
<evidence type="ECO:0000259" key="2">
    <source>
        <dbReference type="PROSITE" id="PS51384"/>
    </source>
</evidence>
<dbReference type="InterPro" id="IPR017938">
    <property type="entry name" value="Riboflavin_synthase-like_b-brl"/>
</dbReference>
<dbReference type="Pfam" id="PF08021">
    <property type="entry name" value="FAD_binding_9"/>
    <property type="match status" value="1"/>
</dbReference>